<dbReference type="SMART" id="SM00184">
    <property type="entry name" value="RING"/>
    <property type="match status" value="1"/>
</dbReference>
<keyword evidence="1" id="KW-0479">Metal-binding</keyword>
<gene>
    <name evidence="4" type="ORF">C2S53_004360</name>
</gene>
<dbReference type="AlphaFoldDB" id="A0AAD4INI3"/>
<feature type="compositionally biased region" description="Polar residues" evidence="2">
    <location>
        <begin position="91"/>
        <end position="100"/>
    </location>
</feature>
<keyword evidence="5" id="KW-1185">Reference proteome</keyword>
<dbReference type="Gene3D" id="3.30.40.10">
    <property type="entry name" value="Zinc/RING finger domain, C3HC4 (zinc finger)"/>
    <property type="match status" value="1"/>
</dbReference>
<evidence type="ECO:0000256" key="2">
    <source>
        <dbReference type="SAM" id="MobiDB-lite"/>
    </source>
</evidence>
<dbReference type="EMBL" id="SDAM02029567">
    <property type="protein sequence ID" value="KAH6756099.1"/>
    <property type="molecule type" value="Genomic_DNA"/>
</dbReference>
<evidence type="ECO:0000313" key="5">
    <source>
        <dbReference type="Proteomes" id="UP001190926"/>
    </source>
</evidence>
<keyword evidence="1" id="KW-0863">Zinc-finger</keyword>
<keyword evidence="1" id="KW-0862">Zinc</keyword>
<feature type="compositionally biased region" description="Polar residues" evidence="2">
    <location>
        <begin position="205"/>
        <end position="217"/>
    </location>
</feature>
<organism evidence="4 5">
    <name type="scientific">Perilla frutescens var. hirtella</name>
    <name type="common">Perilla citriodora</name>
    <name type="synonym">Perilla setoyensis</name>
    <dbReference type="NCBI Taxonomy" id="608512"/>
    <lineage>
        <taxon>Eukaryota</taxon>
        <taxon>Viridiplantae</taxon>
        <taxon>Streptophyta</taxon>
        <taxon>Embryophyta</taxon>
        <taxon>Tracheophyta</taxon>
        <taxon>Spermatophyta</taxon>
        <taxon>Magnoliopsida</taxon>
        <taxon>eudicotyledons</taxon>
        <taxon>Gunneridae</taxon>
        <taxon>Pentapetalae</taxon>
        <taxon>asterids</taxon>
        <taxon>lamiids</taxon>
        <taxon>Lamiales</taxon>
        <taxon>Lamiaceae</taxon>
        <taxon>Nepetoideae</taxon>
        <taxon>Elsholtzieae</taxon>
        <taxon>Perilla</taxon>
    </lineage>
</organism>
<dbReference type="GO" id="GO:0008270">
    <property type="term" value="F:zinc ion binding"/>
    <property type="evidence" value="ECO:0007669"/>
    <property type="project" value="UniProtKB-KW"/>
</dbReference>
<sequence length="432" mass="47045">MGAACCVSAKDRTIVHAPSGGALQRHVRYSPSWSVRWDNRGRVAGEDTHANWLHDGGVRNDQVEVKSGSTIGTAFASEEGSSLDNLRSRSQKSPVSNGNEDISKIQVSDEAVSRNLVEVKESAGSPSVPHPAPVKLSPLAASATSPLTKQNQLLRSDMTASRCHRYSREPQFLHQVPASQIPEYKSPAFSISEGASSHLPPDWGSESTRGSNGGSSDSWSIPVFSELMTTRRERWSFDSDNSGVSVDKIARSSCRSSGSPSVDLQTCGVCAKLLTERSLWGWSNQKIVSTNELAVVSILTCGHVYHAECLEYMTPEINKYDPACPVCTYGGKQAVKMCEKALKAELDIKARKRSRKRIVDGDLKTNVSFDHDEHGGAEGKGSKVSSSIIKKSSLGKPFLKRHFSFSSKSGKSLPENQFARRKGIFWARSSKE</sequence>
<comment type="caution">
    <text evidence="4">The sequence shown here is derived from an EMBL/GenBank/DDBJ whole genome shotgun (WGS) entry which is preliminary data.</text>
</comment>
<evidence type="ECO:0000313" key="4">
    <source>
        <dbReference type="EMBL" id="KAH6756099.1"/>
    </source>
</evidence>
<dbReference type="InterPro" id="IPR001841">
    <property type="entry name" value="Znf_RING"/>
</dbReference>
<feature type="domain" description="RING-type" evidence="3">
    <location>
        <begin position="267"/>
        <end position="328"/>
    </location>
</feature>
<dbReference type="InterPro" id="IPR013083">
    <property type="entry name" value="Znf_RING/FYVE/PHD"/>
</dbReference>
<evidence type="ECO:0000259" key="3">
    <source>
        <dbReference type="PROSITE" id="PS50089"/>
    </source>
</evidence>
<feature type="region of interest" description="Disordered" evidence="2">
    <location>
        <begin position="191"/>
        <end position="217"/>
    </location>
</feature>
<proteinExistence type="predicted"/>
<dbReference type="Proteomes" id="UP001190926">
    <property type="component" value="Unassembled WGS sequence"/>
</dbReference>
<reference evidence="4 5" key="1">
    <citation type="journal article" date="2021" name="Nat. Commun.">
        <title>Incipient diploidization of the medicinal plant Perilla within 10,000 years.</title>
        <authorList>
            <person name="Zhang Y."/>
            <person name="Shen Q."/>
            <person name="Leng L."/>
            <person name="Zhang D."/>
            <person name="Chen S."/>
            <person name="Shi Y."/>
            <person name="Ning Z."/>
            <person name="Chen S."/>
        </authorList>
    </citation>
    <scope>NUCLEOTIDE SEQUENCE [LARGE SCALE GENOMIC DNA]</scope>
    <source>
        <strain evidence="5">cv. PC099</strain>
    </source>
</reference>
<dbReference type="SUPFAM" id="SSF57850">
    <property type="entry name" value="RING/U-box"/>
    <property type="match status" value="1"/>
</dbReference>
<feature type="region of interest" description="Disordered" evidence="2">
    <location>
        <begin position="120"/>
        <end position="159"/>
    </location>
</feature>
<name>A0AAD4INI3_PERFH</name>
<feature type="region of interest" description="Disordered" evidence="2">
    <location>
        <begin position="78"/>
        <end position="107"/>
    </location>
</feature>
<evidence type="ECO:0000256" key="1">
    <source>
        <dbReference type="PROSITE-ProRule" id="PRU00175"/>
    </source>
</evidence>
<dbReference type="PROSITE" id="PS50089">
    <property type="entry name" value="ZF_RING_2"/>
    <property type="match status" value="1"/>
</dbReference>
<protein>
    <recommendedName>
        <fullName evidence="3">RING-type domain-containing protein</fullName>
    </recommendedName>
</protein>
<dbReference type="PANTHER" id="PTHR31150">
    <property type="entry name" value="EXPRESSED PROTEIN"/>
    <property type="match status" value="1"/>
</dbReference>
<feature type="compositionally biased region" description="Polar residues" evidence="2">
    <location>
        <begin position="142"/>
        <end position="154"/>
    </location>
</feature>
<accession>A0AAD4INI3</accession>
<dbReference type="PANTHER" id="PTHR31150:SF26">
    <property type="entry name" value="RING-TYPE DOMAIN-CONTAINING PROTEIN"/>
    <property type="match status" value="1"/>
</dbReference>